<dbReference type="Proteomes" id="UP000032866">
    <property type="component" value="Chromosome 2"/>
</dbReference>
<protein>
    <recommendedName>
        <fullName evidence="4">Lipoprotein</fullName>
    </recommendedName>
</protein>
<name>A0A9W3K7V4_BURCE</name>
<sequence length="152" mass="15655">MQLNKVVLVPALIAVAIMSGCGEKHDSNEPNSAAESSAQPTPSQAASETLSASGSVSQAQQTSVQQSAVPSAPTPDAEGVVRAHFDELFAVDANGNLTPKVPIDVNGTQMTPGVTFGGGVQFGGFAFSQAVGHDFGVRRLQNGFVQIVKLYN</sequence>
<reference evidence="2 3" key="1">
    <citation type="journal article" date="2012" name="J. Bacteriol.">
        <title>Complete Genome Sequence of Burkholderia sp. Strain GG4, a Betaproteobacterium That Reduces 3-Oxo-N-Acylhomoserine Lactones and Produces Different N-Acylhomoserine Lactones.</title>
        <authorList>
            <person name="Hong K.W."/>
            <person name="Koh C.L."/>
            <person name="Sam C.K."/>
            <person name="Yin W.F."/>
            <person name="Chan K.G."/>
        </authorList>
    </citation>
    <scope>NUCLEOTIDE SEQUENCE [LARGE SCALE GENOMIC DNA]</scope>
    <source>
        <strain evidence="2 3">GG4</strain>
    </source>
</reference>
<evidence type="ECO:0000313" key="2">
    <source>
        <dbReference type="EMBL" id="AFQ52178.1"/>
    </source>
</evidence>
<dbReference type="RefSeq" id="WP_014900931.1">
    <property type="nucleotide sequence ID" value="NC_018514.1"/>
</dbReference>
<dbReference type="KEGG" id="bct:GEM_5794"/>
<evidence type="ECO:0000256" key="1">
    <source>
        <dbReference type="SAM" id="MobiDB-lite"/>
    </source>
</evidence>
<proteinExistence type="predicted"/>
<dbReference type="AlphaFoldDB" id="A0A9W3K7V4"/>
<organism evidence="2 3">
    <name type="scientific">Burkholderia cepacia GG4</name>
    <dbReference type="NCBI Taxonomy" id="1009846"/>
    <lineage>
        <taxon>Bacteria</taxon>
        <taxon>Pseudomonadati</taxon>
        <taxon>Pseudomonadota</taxon>
        <taxon>Betaproteobacteria</taxon>
        <taxon>Burkholderiales</taxon>
        <taxon>Burkholderiaceae</taxon>
        <taxon>Burkholderia</taxon>
        <taxon>Burkholderia cepacia complex</taxon>
    </lineage>
</organism>
<evidence type="ECO:0000313" key="3">
    <source>
        <dbReference type="Proteomes" id="UP000032866"/>
    </source>
</evidence>
<evidence type="ECO:0008006" key="4">
    <source>
        <dbReference type="Google" id="ProtNLM"/>
    </source>
</evidence>
<feature type="region of interest" description="Disordered" evidence="1">
    <location>
        <begin position="23"/>
        <end position="77"/>
    </location>
</feature>
<gene>
    <name evidence="2" type="ORF">GEM_5794</name>
</gene>
<dbReference type="EMBL" id="CP003775">
    <property type="protein sequence ID" value="AFQ52178.1"/>
    <property type="molecule type" value="Genomic_DNA"/>
</dbReference>
<accession>A0A9W3K7V4</accession>
<dbReference type="PROSITE" id="PS51257">
    <property type="entry name" value="PROKAR_LIPOPROTEIN"/>
    <property type="match status" value="1"/>
</dbReference>
<feature type="compositionally biased region" description="Low complexity" evidence="1">
    <location>
        <begin position="29"/>
        <end position="71"/>
    </location>
</feature>